<dbReference type="Proteomes" id="UP000578030">
    <property type="component" value="Unassembled WGS sequence"/>
</dbReference>
<name>A0A7W4K461_9PROT</name>
<feature type="region of interest" description="Disordered" evidence="1">
    <location>
        <begin position="108"/>
        <end position="132"/>
    </location>
</feature>
<dbReference type="EMBL" id="JABEQM010000001">
    <property type="protein sequence ID" value="MBB2200056.1"/>
    <property type="molecule type" value="Genomic_DNA"/>
</dbReference>
<reference evidence="2 3" key="1">
    <citation type="submission" date="2020-04" db="EMBL/GenBank/DDBJ databases">
        <title>Description of novel Gluconacetobacter.</title>
        <authorList>
            <person name="Sombolestani A."/>
        </authorList>
    </citation>
    <scope>NUCLEOTIDE SEQUENCE [LARGE SCALE GENOMIC DNA]</scope>
    <source>
        <strain evidence="2 3">LMG 27802</strain>
    </source>
</reference>
<sequence>MNRAPATATSRALRGATPAVPLRAWCRGSVLRHTIPPAPRPHRAEADRSPAGSTADRLGFTHHVALGCAWVAVRAIQGLRTRGVLRPRHVSRLLPVIVRMSGVSDGPACDGLESPLRQGPAPRRRPPHGRRF</sequence>
<gene>
    <name evidence="2" type="ORF">HLH28_00420</name>
</gene>
<feature type="compositionally biased region" description="Basic residues" evidence="1">
    <location>
        <begin position="122"/>
        <end position="132"/>
    </location>
</feature>
<comment type="caution">
    <text evidence="2">The sequence shown here is derived from an EMBL/GenBank/DDBJ whole genome shotgun (WGS) entry which is preliminary data.</text>
</comment>
<proteinExistence type="predicted"/>
<keyword evidence="3" id="KW-1185">Reference proteome</keyword>
<evidence type="ECO:0000313" key="2">
    <source>
        <dbReference type="EMBL" id="MBB2200056.1"/>
    </source>
</evidence>
<accession>A0A7W4K461</accession>
<organism evidence="2 3">
    <name type="scientific">Gluconacetobacter tumulisoli</name>
    <dbReference type="NCBI Taxonomy" id="1286189"/>
    <lineage>
        <taxon>Bacteria</taxon>
        <taxon>Pseudomonadati</taxon>
        <taxon>Pseudomonadota</taxon>
        <taxon>Alphaproteobacteria</taxon>
        <taxon>Acetobacterales</taxon>
        <taxon>Acetobacteraceae</taxon>
        <taxon>Gluconacetobacter</taxon>
    </lineage>
</organism>
<evidence type="ECO:0000313" key="3">
    <source>
        <dbReference type="Proteomes" id="UP000578030"/>
    </source>
</evidence>
<protein>
    <submittedName>
        <fullName evidence="2">Uncharacterized protein</fullName>
    </submittedName>
</protein>
<evidence type="ECO:0000256" key="1">
    <source>
        <dbReference type="SAM" id="MobiDB-lite"/>
    </source>
</evidence>
<dbReference type="RefSeq" id="WP_182953079.1">
    <property type="nucleotide sequence ID" value="NZ_JABEQM010000001.1"/>
</dbReference>
<feature type="region of interest" description="Disordered" evidence="1">
    <location>
        <begin position="33"/>
        <end position="54"/>
    </location>
</feature>
<dbReference type="AlphaFoldDB" id="A0A7W4K461"/>